<reference evidence="1 2" key="1">
    <citation type="submission" date="2016-11" db="EMBL/GenBank/DDBJ databases">
        <title>Trade-off between light-utilization and light-protection in marine flavobacteria.</title>
        <authorList>
            <person name="Kumagai Y."/>
        </authorList>
    </citation>
    <scope>NUCLEOTIDE SEQUENCE [LARGE SCALE GENOMIC DNA]</scope>
    <source>
        <strain evidence="1 2">ATCC 700397</strain>
    </source>
</reference>
<evidence type="ECO:0000313" key="2">
    <source>
        <dbReference type="Proteomes" id="UP000239522"/>
    </source>
</evidence>
<protein>
    <recommendedName>
        <fullName evidence="3">Metallo-beta-lactamase domain-containing protein</fullName>
    </recommendedName>
</protein>
<gene>
    <name evidence="1" type="ORF">BST83_05865</name>
</gene>
<dbReference type="OrthoDB" id="9769598at2"/>
<name>A0A2S7KVQ4_9FLAO</name>
<sequence>MLNQIIILVDENTIIMPGHGPISNINDVKKLRNVIEEHYKITVNGYKNGLSINEILSQITTILKSDAGITKKDFVQNIIHDLKMN</sequence>
<evidence type="ECO:0000313" key="1">
    <source>
        <dbReference type="EMBL" id="PQB06732.1"/>
    </source>
</evidence>
<dbReference type="RefSeq" id="WP_104808981.1">
    <property type="nucleotide sequence ID" value="NZ_MQUA01000013.1"/>
</dbReference>
<keyword evidence="2" id="KW-1185">Reference proteome</keyword>
<organism evidence="1 2">
    <name type="scientific">Polaribacter filamentus</name>
    <dbReference type="NCBI Taxonomy" id="53483"/>
    <lineage>
        <taxon>Bacteria</taxon>
        <taxon>Pseudomonadati</taxon>
        <taxon>Bacteroidota</taxon>
        <taxon>Flavobacteriia</taxon>
        <taxon>Flavobacteriales</taxon>
        <taxon>Flavobacteriaceae</taxon>
    </lineage>
</organism>
<dbReference type="AlphaFoldDB" id="A0A2S7KVQ4"/>
<evidence type="ECO:0008006" key="3">
    <source>
        <dbReference type="Google" id="ProtNLM"/>
    </source>
</evidence>
<dbReference type="Proteomes" id="UP000239522">
    <property type="component" value="Unassembled WGS sequence"/>
</dbReference>
<proteinExistence type="predicted"/>
<comment type="caution">
    <text evidence="1">The sequence shown here is derived from an EMBL/GenBank/DDBJ whole genome shotgun (WGS) entry which is preliminary data.</text>
</comment>
<accession>A0A2S7KVQ4</accession>
<dbReference type="EMBL" id="MQUA01000013">
    <property type="protein sequence ID" value="PQB06732.1"/>
    <property type="molecule type" value="Genomic_DNA"/>
</dbReference>